<feature type="compositionally biased region" description="Low complexity" evidence="1">
    <location>
        <begin position="321"/>
        <end position="338"/>
    </location>
</feature>
<evidence type="ECO:0000313" key="2">
    <source>
        <dbReference type="EMBL" id="KAF2746494.1"/>
    </source>
</evidence>
<accession>A0A6A6V9U3</accession>
<gene>
    <name evidence="2" type="ORF">M011DRAFT_85131</name>
</gene>
<sequence length="432" mass="46757">MDRTEKKRADMRTPGYGGFAPLDAPSGQQFYSQVGVATACAHLDRPSQGAFDQQGLPRYTMVAPGPPYGENSLSWIAPEALQLHSSGAMLMSPVRYSPNSEQQLLNNMLSHAQQTKGVPNSHSTTAYNTFGMTGLSESYLGDPVYSFDSAPPHNPSLSAATPKSTSCQQAMPQAIPTPAFAGGGLVRTGPEGRYTRDRLRQQREQVLGSRANTKLALDPTDEADFGATASFPIVSTHGRIGEPAIMNSIKESQMLQPSSQDSQEESYQTMRTCSMFELEGPILNRNAKSIIDNGSYLPIFGRNPTSSLETGRPQDLPGRASVVRSSRPDRSTPSSSPDANTLRCTVEGCESRFTKTYKRGNLSRHMRNKHGGKNGAARVFECADPLCSSTFKRQDARLKHYLYLMSVSACAIGLLATTDVPSKAGSVRCMTP</sequence>
<dbReference type="Proteomes" id="UP000799440">
    <property type="component" value="Unassembled WGS sequence"/>
</dbReference>
<proteinExistence type="predicted"/>
<protein>
    <recommendedName>
        <fullName evidence="4">C2H2-type domain-containing protein</fullName>
    </recommendedName>
</protein>
<dbReference type="AlphaFoldDB" id="A0A6A6V9U3"/>
<organism evidence="2 3">
    <name type="scientific">Sporormia fimetaria CBS 119925</name>
    <dbReference type="NCBI Taxonomy" id="1340428"/>
    <lineage>
        <taxon>Eukaryota</taxon>
        <taxon>Fungi</taxon>
        <taxon>Dikarya</taxon>
        <taxon>Ascomycota</taxon>
        <taxon>Pezizomycotina</taxon>
        <taxon>Dothideomycetes</taxon>
        <taxon>Pleosporomycetidae</taxon>
        <taxon>Pleosporales</taxon>
        <taxon>Sporormiaceae</taxon>
        <taxon>Sporormia</taxon>
    </lineage>
</organism>
<name>A0A6A6V9U3_9PLEO</name>
<evidence type="ECO:0008006" key="4">
    <source>
        <dbReference type="Google" id="ProtNLM"/>
    </source>
</evidence>
<dbReference type="EMBL" id="MU006577">
    <property type="protein sequence ID" value="KAF2746494.1"/>
    <property type="molecule type" value="Genomic_DNA"/>
</dbReference>
<evidence type="ECO:0000256" key="1">
    <source>
        <dbReference type="SAM" id="MobiDB-lite"/>
    </source>
</evidence>
<feature type="region of interest" description="Disordered" evidence="1">
    <location>
        <begin position="303"/>
        <end position="341"/>
    </location>
</feature>
<keyword evidence="3" id="KW-1185">Reference proteome</keyword>
<reference evidence="2" key="1">
    <citation type="journal article" date="2020" name="Stud. Mycol.">
        <title>101 Dothideomycetes genomes: a test case for predicting lifestyles and emergence of pathogens.</title>
        <authorList>
            <person name="Haridas S."/>
            <person name="Albert R."/>
            <person name="Binder M."/>
            <person name="Bloem J."/>
            <person name="Labutti K."/>
            <person name="Salamov A."/>
            <person name="Andreopoulos B."/>
            <person name="Baker S."/>
            <person name="Barry K."/>
            <person name="Bills G."/>
            <person name="Bluhm B."/>
            <person name="Cannon C."/>
            <person name="Castanera R."/>
            <person name="Culley D."/>
            <person name="Daum C."/>
            <person name="Ezra D."/>
            <person name="Gonzalez J."/>
            <person name="Henrissat B."/>
            <person name="Kuo A."/>
            <person name="Liang C."/>
            <person name="Lipzen A."/>
            <person name="Lutzoni F."/>
            <person name="Magnuson J."/>
            <person name="Mondo S."/>
            <person name="Nolan M."/>
            <person name="Ohm R."/>
            <person name="Pangilinan J."/>
            <person name="Park H.-J."/>
            <person name="Ramirez L."/>
            <person name="Alfaro M."/>
            <person name="Sun H."/>
            <person name="Tritt A."/>
            <person name="Yoshinaga Y."/>
            <person name="Zwiers L.-H."/>
            <person name="Turgeon B."/>
            <person name="Goodwin S."/>
            <person name="Spatafora J."/>
            <person name="Crous P."/>
            <person name="Grigoriev I."/>
        </authorList>
    </citation>
    <scope>NUCLEOTIDE SEQUENCE</scope>
    <source>
        <strain evidence="2">CBS 119925</strain>
    </source>
</reference>
<dbReference type="OrthoDB" id="3800855at2759"/>
<evidence type="ECO:0000313" key="3">
    <source>
        <dbReference type="Proteomes" id="UP000799440"/>
    </source>
</evidence>
<dbReference type="Gene3D" id="3.30.160.60">
    <property type="entry name" value="Classic Zinc Finger"/>
    <property type="match status" value="1"/>
</dbReference>